<dbReference type="OrthoDB" id="341300at2759"/>
<evidence type="ECO:0000313" key="3">
    <source>
        <dbReference type="Proteomes" id="UP000015354"/>
    </source>
</evidence>
<gene>
    <name evidence="2" type="ORF">STCU_06066</name>
</gene>
<dbReference type="AlphaFoldDB" id="S9UD03"/>
<comment type="caution">
    <text evidence="2">The sequence shown here is derived from an EMBL/GenBank/DDBJ whole genome shotgun (WGS) entry which is preliminary data.</text>
</comment>
<name>S9UD03_9TRYP</name>
<evidence type="ECO:0000256" key="1">
    <source>
        <dbReference type="SAM" id="MobiDB-lite"/>
    </source>
</evidence>
<dbReference type="PANTHER" id="PTHR42663">
    <property type="entry name" value="HYDROLASE C777.06C-RELATED-RELATED"/>
    <property type="match status" value="1"/>
</dbReference>
<evidence type="ECO:0008006" key="4">
    <source>
        <dbReference type="Google" id="ProtNLM"/>
    </source>
</evidence>
<feature type="region of interest" description="Disordered" evidence="1">
    <location>
        <begin position="249"/>
        <end position="268"/>
    </location>
</feature>
<evidence type="ECO:0000313" key="2">
    <source>
        <dbReference type="EMBL" id="EPY26813.1"/>
    </source>
</evidence>
<keyword evidence="3" id="KW-1185">Reference proteome</keyword>
<feature type="region of interest" description="Disordered" evidence="1">
    <location>
        <begin position="291"/>
        <end position="312"/>
    </location>
</feature>
<dbReference type="SUPFAM" id="SSF56281">
    <property type="entry name" value="Metallo-hydrolase/oxidoreductase"/>
    <property type="match status" value="1"/>
</dbReference>
<dbReference type="InterPro" id="IPR036866">
    <property type="entry name" value="RibonucZ/Hydroxyglut_hydro"/>
</dbReference>
<accession>S9UD03</accession>
<sequence length="360" mass="38998">MTATAPPPGHIGLTFVGCGVSTGVPVLGHLRTPCACADALAHPTGPNHRNNVSLLLTVPDYSEAGGQPAAAEAQAAVAGHDNFAFEAPDANTQEHPRDPQRRVPVRFALIDCGKTFRDAYFSVLVRHNVSLINSLWLSHDHQDAVGGLDDLRDLQRMHMGGRADAGRKERPGHWYIDHYIPTFLSNLALASLHNSVKYIVGNSQLIGEAATTAAAHAAAVEGYRQRREHEMYEAERAAIEARHHRVKQDLPEGGEGRGGGGGRNHCRRERHRHPSLHRAAALPAQLRAIRGGRGGRRSSGAAHEPTGECQPARAAVHTAAVLLPGARRCRPGLRGAGRARKGLHVSRLCLWQWHRVHGRQ</sequence>
<dbReference type="EMBL" id="ATMH01006066">
    <property type="protein sequence ID" value="EPY26813.1"/>
    <property type="molecule type" value="Genomic_DNA"/>
</dbReference>
<dbReference type="PANTHER" id="PTHR42663:SF6">
    <property type="entry name" value="HYDROLASE C777.06C-RELATED"/>
    <property type="match status" value="1"/>
</dbReference>
<organism evidence="2 3">
    <name type="scientific">Strigomonas culicis</name>
    <dbReference type="NCBI Taxonomy" id="28005"/>
    <lineage>
        <taxon>Eukaryota</taxon>
        <taxon>Discoba</taxon>
        <taxon>Euglenozoa</taxon>
        <taxon>Kinetoplastea</taxon>
        <taxon>Metakinetoplastina</taxon>
        <taxon>Trypanosomatida</taxon>
        <taxon>Trypanosomatidae</taxon>
        <taxon>Strigomonadinae</taxon>
        <taxon>Strigomonas</taxon>
    </lineage>
</organism>
<proteinExistence type="predicted"/>
<dbReference type="Proteomes" id="UP000015354">
    <property type="component" value="Unassembled WGS sequence"/>
</dbReference>
<dbReference type="Gene3D" id="3.60.15.10">
    <property type="entry name" value="Ribonuclease Z/Hydroxyacylglutathione hydrolase-like"/>
    <property type="match status" value="1"/>
</dbReference>
<protein>
    <recommendedName>
        <fullName evidence="4">Metallo-beta-lactamase domain-containing protein</fullName>
    </recommendedName>
</protein>
<reference evidence="2 3" key="1">
    <citation type="journal article" date="2013" name="PLoS ONE">
        <title>Predicting the Proteins of Angomonas deanei, Strigomonas culicis and Their Respective Endosymbionts Reveals New Aspects of the Trypanosomatidae Family.</title>
        <authorList>
            <person name="Motta M.C."/>
            <person name="Martins A.C."/>
            <person name="de Souza S.S."/>
            <person name="Catta-Preta C.M."/>
            <person name="Silva R."/>
            <person name="Klein C.C."/>
            <person name="de Almeida L.G."/>
            <person name="de Lima Cunha O."/>
            <person name="Ciapina L.P."/>
            <person name="Brocchi M."/>
            <person name="Colabardini A.C."/>
            <person name="de Araujo Lima B."/>
            <person name="Machado C.R."/>
            <person name="de Almeida Soares C.M."/>
            <person name="Probst C.M."/>
            <person name="de Menezes C.B."/>
            <person name="Thompson C.E."/>
            <person name="Bartholomeu D.C."/>
            <person name="Gradia D.F."/>
            <person name="Pavoni D.P."/>
            <person name="Grisard E.C."/>
            <person name="Fantinatti-Garboggini F."/>
            <person name="Marchini F.K."/>
            <person name="Rodrigues-Luiz G.F."/>
            <person name="Wagner G."/>
            <person name="Goldman G.H."/>
            <person name="Fietto J.L."/>
            <person name="Elias M.C."/>
            <person name="Goldman M.H."/>
            <person name="Sagot M.F."/>
            <person name="Pereira M."/>
            <person name="Stoco P.H."/>
            <person name="de Mendonca-Neto R.P."/>
            <person name="Teixeira S.M."/>
            <person name="Maciel T.E."/>
            <person name="de Oliveira Mendes T.A."/>
            <person name="Urmenyi T.P."/>
            <person name="de Souza W."/>
            <person name="Schenkman S."/>
            <person name="de Vasconcelos A.T."/>
        </authorList>
    </citation>
    <scope>NUCLEOTIDE SEQUENCE [LARGE SCALE GENOMIC DNA]</scope>
</reference>